<dbReference type="Gene3D" id="3.90.640.10">
    <property type="entry name" value="Actin, Chain A, domain 4"/>
    <property type="match status" value="1"/>
</dbReference>
<dbReference type="WBParaSite" id="NBR_0002060701-mRNA-1">
    <property type="protein sequence ID" value="NBR_0002060701-mRNA-1"/>
    <property type="gene ID" value="NBR_0002060701"/>
</dbReference>
<dbReference type="PANTHER" id="PTHR11937">
    <property type="entry name" value="ACTIN"/>
    <property type="match status" value="1"/>
</dbReference>
<evidence type="ECO:0000313" key="3">
    <source>
        <dbReference type="Proteomes" id="UP000271162"/>
    </source>
</evidence>
<dbReference type="Pfam" id="PF00022">
    <property type="entry name" value="Actin"/>
    <property type="match status" value="1"/>
</dbReference>
<evidence type="ECO:0000313" key="2">
    <source>
        <dbReference type="EMBL" id="VDL84345.1"/>
    </source>
</evidence>
<proteinExistence type="inferred from homology"/>
<dbReference type="STRING" id="27835.A0A0N4YTN5"/>
<sequence>MSAIRSTSSASRRSLSSLATCTSLSQAINSIDNSKPAVVLDLGRKLVKVGYAGEFVPRAIIKSQLLESIYECDDEHNSPQASPAGLSVMVKFFRNIFNSYLLTMPRERRVVIVESVLTPTQFRETVCEALLGVLNVPSILFIPSQLCVTFPFNTEYALVVDVGYQETVALPIADSVTMLSSWEISSIGARRLESRVRDLLKEHGRVETVNGVREINNDDWKLIEESNIVEDICVRFLFCCPLERGQAIQARGTEHGMPAVKSVKVPLGADFLIIPGFIREAACEVYFERGNDDPSVAQMVHSVVEREEIADIGKSTPSKQKQCESIRFYRFPNQSLELYLGWLGGSMFGSLQDAVRLRSVSREVWLEEHVVPDWTDYVQHGLPCGRPELER</sequence>
<organism evidence="4">
    <name type="scientific">Nippostrongylus brasiliensis</name>
    <name type="common">Rat hookworm</name>
    <dbReference type="NCBI Taxonomy" id="27835"/>
    <lineage>
        <taxon>Eukaryota</taxon>
        <taxon>Metazoa</taxon>
        <taxon>Ecdysozoa</taxon>
        <taxon>Nematoda</taxon>
        <taxon>Chromadorea</taxon>
        <taxon>Rhabditida</taxon>
        <taxon>Rhabditina</taxon>
        <taxon>Rhabditomorpha</taxon>
        <taxon>Strongyloidea</taxon>
        <taxon>Heligmosomidae</taxon>
        <taxon>Nippostrongylus</taxon>
    </lineage>
</organism>
<evidence type="ECO:0000256" key="1">
    <source>
        <dbReference type="RuleBase" id="RU000487"/>
    </source>
</evidence>
<name>A0A0N4YTN5_NIPBR</name>
<dbReference type="CDD" id="cd10207">
    <property type="entry name" value="ASKHA_NBD_Arp10"/>
    <property type="match status" value="1"/>
</dbReference>
<dbReference type="EMBL" id="UYSL01025320">
    <property type="protein sequence ID" value="VDL84345.1"/>
    <property type="molecule type" value="Genomic_DNA"/>
</dbReference>
<dbReference type="AlphaFoldDB" id="A0A0N4YTN5"/>
<evidence type="ECO:0000313" key="4">
    <source>
        <dbReference type="WBParaSite" id="NBR_0002060701-mRNA-1"/>
    </source>
</evidence>
<comment type="similarity">
    <text evidence="1">Belongs to the actin family.</text>
</comment>
<dbReference type="OMA" id="CCPLERG"/>
<dbReference type="Gene3D" id="3.30.420.40">
    <property type="match status" value="2"/>
</dbReference>
<reference evidence="2 3" key="2">
    <citation type="submission" date="2018-11" db="EMBL/GenBank/DDBJ databases">
        <authorList>
            <consortium name="Pathogen Informatics"/>
        </authorList>
    </citation>
    <scope>NUCLEOTIDE SEQUENCE [LARGE SCALE GENOMIC DNA]</scope>
</reference>
<keyword evidence="3" id="KW-1185">Reference proteome</keyword>
<dbReference type="SMART" id="SM00268">
    <property type="entry name" value="ACTIN"/>
    <property type="match status" value="1"/>
</dbReference>
<protein>
    <submittedName>
        <fullName evidence="4">Actin-related protein 10 (inferred by orthology to a human protein)</fullName>
    </submittedName>
</protein>
<gene>
    <name evidence="2" type="ORF">NBR_LOCUS20608</name>
</gene>
<dbReference type="InterPro" id="IPR043129">
    <property type="entry name" value="ATPase_NBD"/>
</dbReference>
<reference evidence="4" key="1">
    <citation type="submission" date="2017-02" db="UniProtKB">
        <authorList>
            <consortium name="WormBaseParasite"/>
        </authorList>
    </citation>
    <scope>IDENTIFICATION</scope>
</reference>
<dbReference type="SUPFAM" id="SSF53067">
    <property type="entry name" value="Actin-like ATPase domain"/>
    <property type="match status" value="2"/>
</dbReference>
<dbReference type="InterPro" id="IPR004000">
    <property type="entry name" value="Actin"/>
</dbReference>
<accession>A0A0N4YTN5</accession>
<dbReference type="Proteomes" id="UP000271162">
    <property type="component" value="Unassembled WGS sequence"/>
</dbReference>